<name>A0AAV8X4A0_9CUCU</name>
<sequence length="80" mass="9483">MQNINEDTEWNDILREKGIIPQKEKRDYRRSNCYNARGDHRKENKCIAGGKKLSELDLEELDELEDSEDEAILLEYRKNG</sequence>
<dbReference type="AlphaFoldDB" id="A0AAV8X4A0"/>
<comment type="caution">
    <text evidence="2">The sequence shown here is derived from an EMBL/GenBank/DDBJ whole genome shotgun (WGS) entry which is preliminary data.</text>
</comment>
<evidence type="ECO:0000313" key="2">
    <source>
        <dbReference type="EMBL" id="KAJ8933238.1"/>
    </source>
</evidence>
<dbReference type="Proteomes" id="UP001162156">
    <property type="component" value="Unassembled WGS sequence"/>
</dbReference>
<comment type="similarity">
    <text evidence="1">Belongs to the phosducin family.</text>
</comment>
<reference evidence="2" key="1">
    <citation type="journal article" date="2023" name="Insect Mol. Biol.">
        <title>Genome sequencing provides insights into the evolution of gene families encoding plant cell wall-degrading enzymes in longhorned beetles.</title>
        <authorList>
            <person name="Shin N.R."/>
            <person name="Okamura Y."/>
            <person name="Kirsch R."/>
            <person name="Pauchet Y."/>
        </authorList>
    </citation>
    <scope>NUCLEOTIDE SEQUENCE</scope>
    <source>
        <strain evidence="2">RBIC_L_NR</strain>
    </source>
</reference>
<accession>A0AAV8X4A0</accession>
<gene>
    <name evidence="2" type="ORF">NQ314_014147</name>
</gene>
<dbReference type="GO" id="GO:0006457">
    <property type="term" value="P:protein folding"/>
    <property type="evidence" value="ECO:0007669"/>
    <property type="project" value="TreeGrafter"/>
</dbReference>
<keyword evidence="3" id="KW-1185">Reference proteome</keyword>
<protein>
    <submittedName>
        <fullName evidence="2">Uncharacterized protein</fullName>
    </submittedName>
</protein>
<organism evidence="2 3">
    <name type="scientific">Rhamnusium bicolor</name>
    <dbReference type="NCBI Taxonomy" id="1586634"/>
    <lineage>
        <taxon>Eukaryota</taxon>
        <taxon>Metazoa</taxon>
        <taxon>Ecdysozoa</taxon>
        <taxon>Arthropoda</taxon>
        <taxon>Hexapoda</taxon>
        <taxon>Insecta</taxon>
        <taxon>Pterygota</taxon>
        <taxon>Neoptera</taxon>
        <taxon>Endopterygota</taxon>
        <taxon>Coleoptera</taxon>
        <taxon>Polyphaga</taxon>
        <taxon>Cucujiformia</taxon>
        <taxon>Chrysomeloidea</taxon>
        <taxon>Cerambycidae</taxon>
        <taxon>Lepturinae</taxon>
        <taxon>Rhagiini</taxon>
        <taxon>Rhamnusium</taxon>
    </lineage>
</organism>
<dbReference type="InterPro" id="IPR051498">
    <property type="entry name" value="Phosducin-like_chap/apop_reg"/>
</dbReference>
<dbReference type="EMBL" id="JANEYF010003892">
    <property type="protein sequence ID" value="KAJ8933238.1"/>
    <property type="molecule type" value="Genomic_DNA"/>
</dbReference>
<evidence type="ECO:0000256" key="1">
    <source>
        <dbReference type="ARBA" id="ARBA00009686"/>
    </source>
</evidence>
<dbReference type="PANTHER" id="PTHR45809">
    <property type="entry name" value="VIRAL IAP-ASSOCIATED FACTOR HOMOLOG"/>
    <property type="match status" value="1"/>
</dbReference>
<dbReference type="PANTHER" id="PTHR45809:SF3">
    <property type="entry name" value="VIRAL IAP-ASSOCIATED FACTOR HOMOLOG"/>
    <property type="match status" value="1"/>
</dbReference>
<proteinExistence type="inferred from homology"/>
<dbReference type="GO" id="GO:0005737">
    <property type="term" value="C:cytoplasm"/>
    <property type="evidence" value="ECO:0007669"/>
    <property type="project" value="TreeGrafter"/>
</dbReference>
<evidence type="ECO:0000313" key="3">
    <source>
        <dbReference type="Proteomes" id="UP001162156"/>
    </source>
</evidence>